<name>A0A963Z622_9PROT</name>
<evidence type="ECO:0008006" key="4">
    <source>
        <dbReference type="Google" id="ProtNLM"/>
    </source>
</evidence>
<feature type="non-terminal residue" evidence="2">
    <location>
        <position position="1"/>
    </location>
</feature>
<organism evidence="2 3">
    <name type="scientific">Acidisoma cellulosilyticum</name>
    <dbReference type="NCBI Taxonomy" id="2802395"/>
    <lineage>
        <taxon>Bacteria</taxon>
        <taxon>Pseudomonadati</taxon>
        <taxon>Pseudomonadota</taxon>
        <taxon>Alphaproteobacteria</taxon>
        <taxon>Acetobacterales</taxon>
        <taxon>Acidocellaceae</taxon>
        <taxon>Acidisoma</taxon>
    </lineage>
</organism>
<evidence type="ECO:0000313" key="2">
    <source>
        <dbReference type="EMBL" id="MCB8883492.1"/>
    </source>
</evidence>
<gene>
    <name evidence="2" type="ORF">ACELLULO517_24805</name>
</gene>
<reference evidence="2 3" key="1">
    <citation type="journal article" date="2021" name="Microorganisms">
        <title>Acidisoma silvae sp. nov. and Acidisomacellulosilytica sp. nov., Two Acidophilic Bacteria Isolated from Decaying Wood, Hydrolyzing Cellulose and Producing Poly-3-hydroxybutyrate.</title>
        <authorList>
            <person name="Mieszkin S."/>
            <person name="Pouder E."/>
            <person name="Uroz S."/>
            <person name="Simon-Colin C."/>
            <person name="Alain K."/>
        </authorList>
    </citation>
    <scope>NUCLEOTIDE SEQUENCE [LARGE SCALE GENOMIC DNA]</scope>
    <source>
        <strain evidence="2 3">HW T5.17</strain>
    </source>
</reference>
<protein>
    <recommendedName>
        <fullName evidence="4">Cell envelope biogenesis protein TolA</fullName>
    </recommendedName>
</protein>
<feature type="region of interest" description="Disordered" evidence="1">
    <location>
        <begin position="123"/>
        <end position="159"/>
    </location>
</feature>
<evidence type="ECO:0000256" key="1">
    <source>
        <dbReference type="SAM" id="MobiDB-lite"/>
    </source>
</evidence>
<feature type="compositionally biased region" description="Polar residues" evidence="1">
    <location>
        <begin position="101"/>
        <end position="111"/>
    </location>
</feature>
<dbReference type="EMBL" id="JAESVA010000013">
    <property type="protein sequence ID" value="MCB8883492.1"/>
    <property type="molecule type" value="Genomic_DNA"/>
</dbReference>
<keyword evidence="3" id="KW-1185">Reference proteome</keyword>
<feature type="region of interest" description="Disordered" evidence="1">
    <location>
        <begin position="1"/>
        <end position="111"/>
    </location>
</feature>
<feature type="compositionally biased region" description="Polar residues" evidence="1">
    <location>
        <begin position="123"/>
        <end position="132"/>
    </location>
</feature>
<accession>A0A963Z622</accession>
<feature type="compositionally biased region" description="Pro residues" evidence="1">
    <location>
        <begin position="1"/>
        <end position="48"/>
    </location>
</feature>
<dbReference type="Proteomes" id="UP000721844">
    <property type="component" value="Unassembled WGS sequence"/>
</dbReference>
<dbReference type="SUPFAM" id="SSF74653">
    <property type="entry name" value="TolA/TonB C-terminal domain"/>
    <property type="match status" value="1"/>
</dbReference>
<dbReference type="RefSeq" id="WP_227310143.1">
    <property type="nucleotide sequence ID" value="NZ_JAESVA010000013.1"/>
</dbReference>
<feature type="compositionally biased region" description="Polar residues" evidence="1">
    <location>
        <begin position="145"/>
        <end position="157"/>
    </location>
</feature>
<feature type="compositionally biased region" description="Pro residues" evidence="1">
    <location>
        <begin position="76"/>
        <end position="91"/>
    </location>
</feature>
<feature type="compositionally biased region" description="Low complexity" evidence="1">
    <location>
        <begin position="133"/>
        <end position="144"/>
    </location>
</feature>
<dbReference type="Gene3D" id="3.30.1150.10">
    <property type="match status" value="1"/>
</dbReference>
<sequence length="252" mass="26125">TPTPDAEPLPPPPPPAPTPPQPQSTPKAQPTPKPTKPTPAKPVTPPKPEQTQTPPNKATAPAKPSPETTADATPALPMPPPPAPPAPPAPVSPTTQPHPTQNPAAMSQSVLNTLDKLRSMNMNQKSPTSRYNPQQGGAPDAGGQRNSDATSSLTSAQRGAIGDKVRACWTIDSGAQGVQQMSVILKVTTDGSGTPRLAQVAPSDQGRVNGNPVLQAFAERAVRAVLDYHCSPLPLPPSLLGSAHTFTFRFSP</sequence>
<comment type="caution">
    <text evidence="2">The sequence shown here is derived from an EMBL/GenBank/DDBJ whole genome shotgun (WGS) entry which is preliminary data.</text>
</comment>
<proteinExistence type="predicted"/>
<dbReference type="AlphaFoldDB" id="A0A963Z622"/>
<evidence type="ECO:0000313" key="3">
    <source>
        <dbReference type="Proteomes" id="UP000721844"/>
    </source>
</evidence>
<feature type="compositionally biased region" description="Low complexity" evidence="1">
    <location>
        <begin position="49"/>
        <end position="75"/>
    </location>
</feature>